<organism evidence="4">
    <name type="scientific">Timema monikensis</name>
    <dbReference type="NCBI Taxonomy" id="170555"/>
    <lineage>
        <taxon>Eukaryota</taxon>
        <taxon>Metazoa</taxon>
        <taxon>Ecdysozoa</taxon>
        <taxon>Arthropoda</taxon>
        <taxon>Hexapoda</taxon>
        <taxon>Insecta</taxon>
        <taxon>Pterygota</taxon>
        <taxon>Neoptera</taxon>
        <taxon>Polyneoptera</taxon>
        <taxon>Phasmatodea</taxon>
        <taxon>Timematodea</taxon>
        <taxon>Timematoidea</taxon>
        <taxon>Timematidae</taxon>
        <taxon>Timema</taxon>
    </lineage>
</organism>
<dbReference type="SUPFAM" id="SSF49899">
    <property type="entry name" value="Concanavalin A-like lectins/glucanases"/>
    <property type="match status" value="1"/>
</dbReference>
<feature type="chain" id="PRO_5030521113" description="GH16 domain-containing protein" evidence="2">
    <location>
        <begin position="33"/>
        <end position="418"/>
    </location>
</feature>
<sequence>MVRRSRGLVVVTAAACVEILLTMLGTSGGVDAETLVWSEEFDVFDLSVWNHLVSGSRGFNNEFEYYRNNRKNSFVKDGVLYLKPTLTAADYGERFLYQGGLSHRDCNLSPCETLNETAAVNTSNSPNLLWRLRWCNALKTGAPTDIYASVVVFYCCAHAHIGEDGEEGGTARIAGQDIMLPIQSARIRTLGSFGFLYGRVEVRARMPRGDWIWPAIWMKPVDNEYGAWPSSGEIDLVEIRSNRKLRSSQGLSQGVDRMGATLHFGVNSSYNIWRPTHWEKSLADQGTDFAADYHLYGMEWTEDSIIFTVDGEKIGGVTPPEGGFWKLGGFDESPGGTNIWKNGTRLAPFDKPFFLILNVAVGGRFFSDSMVNSPFPRPWNWSSPHPMRDFWERRDEWLPTWDHENSTLRVDYIRVFQP</sequence>
<feature type="domain" description="GH16" evidence="3">
    <location>
        <begin position="102"/>
        <end position="418"/>
    </location>
</feature>
<dbReference type="GO" id="GO:0004553">
    <property type="term" value="F:hydrolase activity, hydrolyzing O-glycosyl compounds"/>
    <property type="evidence" value="ECO:0007669"/>
    <property type="project" value="InterPro"/>
</dbReference>
<evidence type="ECO:0000313" key="4">
    <source>
        <dbReference type="EMBL" id="CAD7429480.1"/>
    </source>
</evidence>
<evidence type="ECO:0000256" key="2">
    <source>
        <dbReference type="SAM" id="SignalP"/>
    </source>
</evidence>
<dbReference type="PANTHER" id="PTHR10963:SF55">
    <property type="entry name" value="GLYCOSIDE HYDROLASE FAMILY 16 PROTEIN"/>
    <property type="match status" value="1"/>
</dbReference>
<accession>A0A7R9E9A6</accession>
<comment type="similarity">
    <text evidence="1">Belongs to the glycosyl hydrolase 16 family.</text>
</comment>
<protein>
    <recommendedName>
        <fullName evidence="3">GH16 domain-containing protein</fullName>
    </recommendedName>
</protein>
<gene>
    <name evidence="4" type="ORF">TMSB3V08_LOCUS6257</name>
</gene>
<dbReference type="InterPro" id="IPR050546">
    <property type="entry name" value="Glycosyl_Hydrlase_16"/>
</dbReference>
<dbReference type="InterPro" id="IPR000757">
    <property type="entry name" value="Beta-glucanase-like"/>
</dbReference>
<evidence type="ECO:0000256" key="1">
    <source>
        <dbReference type="ARBA" id="ARBA00006865"/>
    </source>
</evidence>
<name>A0A7R9E9A6_9NEOP</name>
<reference evidence="4" key="1">
    <citation type="submission" date="2020-11" db="EMBL/GenBank/DDBJ databases">
        <authorList>
            <person name="Tran Van P."/>
        </authorList>
    </citation>
    <scope>NUCLEOTIDE SEQUENCE</scope>
</reference>
<dbReference type="GO" id="GO:0005975">
    <property type="term" value="P:carbohydrate metabolic process"/>
    <property type="evidence" value="ECO:0007669"/>
    <property type="project" value="InterPro"/>
</dbReference>
<dbReference type="InterPro" id="IPR013320">
    <property type="entry name" value="ConA-like_dom_sf"/>
</dbReference>
<dbReference type="PROSITE" id="PS51762">
    <property type="entry name" value="GH16_2"/>
    <property type="match status" value="1"/>
</dbReference>
<keyword evidence="2" id="KW-0732">Signal</keyword>
<evidence type="ECO:0000259" key="3">
    <source>
        <dbReference type="PROSITE" id="PS51762"/>
    </source>
</evidence>
<dbReference type="AlphaFoldDB" id="A0A7R9E9A6"/>
<feature type="signal peptide" evidence="2">
    <location>
        <begin position="1"/>
        <end position="32"/>
    </location>
</feature>
<dbReference type="EMBL" id="OB794096">
    <property type="protein sequence ID" value="CAD7429480.1"/>
    <property type="molecule type" value="Genomic_DNA"/>
</dbReference>
<dbReference type="Gene3D" id="2.60.120.200">
    <property type="match status" value="1"/>
</dbReference>
<dbReference type="PANTHER" id="PTHR10963">
    <property type="entry name" value="GLYCOSYL HYDROLASE-RELATED"/>
    <property type="match status" value="1"/>
</dbReference>
<dbReference type="Pfam" id="PF00722">
    <property type="entry name" value="Glyco_hydro_16"/>
    <property type="match status" value="1"/>
</dbReference>
<proteinExistence type="inferred from homology"/>